<dbReference type="STRING" id="1236989.JCM15548_14040"/>
<dbReference type="SMART" id="SM00854">
    <property type="entry name" value="PGA_cap"/>
    <property type="match status" value="1"/>
</dbReference>
<dbReference type="InterPro" id="IPR019079">
    <property type="entry name" value="Capsule_synth_CapA"/>
</dbReference>
<dbReference type="Pfam" id="PF09587">
    <property type="entry name" value="PGA_cap"/>
    <property type="match status" value="1"/>
</dbReference>
<evidence type="ECO:0000313" key="3">
    <source>
        <dbReference type="EMBL" id="GAO31653.1"/>
    </source>
</evidence>
<dbReference type="Gene3D" id="3.60.21.10">
    <property type="match status" value="1"/>
</dbReference>
<dbReference type="PANTHER" id="PTHR33393:SF13">
    <property type="entry name" value="PGA BIOSYNTHESIS PROTEIN CAPA"/>
    <property type="match status" value="1"/>
</dbReference>
<dbReference type="Proteomes" id="UP000032900">
    <property type="component" value="Unassembled WGS sequence"/>
</dbReference>
<dbReference type="AlphaFoldDB" id="A0A0E9M231"/>
<dbReference type="SUPFAM" id="SSF56300">
    <property type="entry name" value="Metallo-dependent phosphatases"/>
    <property type="match status" value="1"/>
</dbReference>
<reference evidence="3 4" key="1">
    <citation type="journal article" date="2015" name="Microbes Environ.">
        <title>Distribution and evolution of nitrogen fixation genes in the phylum bacteroidetes.</title>
        <authorList>
            <person name="Inoue J."/>
            <person name="Oshima K."/>
            <person name="Suda W."/>
            <person name="Sakamoto M."/>
            <person name="Iino T."/>
            <person name="Noda S."/>
            <person name="Hongoh Y."/>
            <person name="Hattori M."/>
            <person name="Ohkuma M."/>
        </authorList>
    </citation>
    <scope>NUCLEOTIDE SEQUENCE [LARGE SCALE GENOMIC DNA]</scope>
    <source>
        <strain evidence="3">JCM 15548</strain>
    </source>
</reference>
<keyword evidence="4" id="KW-1185">Reference proteome</keyword>
<dbReference type="EMBL" id="BAZW01000056">
    <property type="protein sequence ID" value="GAO31653.1"/>
    <property type="molecule type" value="Genomic_DNA"/>
</dbReference>
<evidence type="ECO:0000259" key="2">
    <source>
        <dbReference type="SMART" id="SM00854"/>
    </source>
</evidence>
<evidence type="ECO:0000256" key="1">
    <source>
        <dbReference type="ARBA" id="ARBA00005662"/>
    </source>
</evidence>
<name>A0A0E9M231_9BACT</name>
<dbReference type="InterPro" id="IPR029052">
    <property type="entry name" value="Metallo-depent_PP-like"/>
</dbReference>
<proteinExistence type="inferred from homology"/>
<sequence length="343" mass="37604">MLVAGDFCPVNRLAPLVAGGGAADSLMNDLLPFVQEKELAIVNLECPLTNGRALIRKTGPVLKASPDAAQMLSEAGFGLVTLANNHAMDYGWEGLKHTLQVCHSQGVATVGAGKNLSEARKIYYTMVDQQRVAVLNFSENEFSTTQGAEAGANPMDLVTNYWDIQAAANQADYVFVIVHGGHEMHPLPSPRLKKTFRFYADAGASAVFGHHPHCYGGYEVYKNKPLFYSLGNFLFDDPRHKGALWHSGYVVEVSLKESLTYNILPYVQCRSKMGVALMKGAELPQFNRELRRLNTLILDDEKLEAAFDAYCRQVGKMYTTFLELVPKVVAGVAGTAGSTFFVE</sequence>
<dbReference type="InterPro" id="IPR052169">
    <property type="entry name" value="CW_Biosynth-Accessory"/>
</dbReference>
<comment type="caution">
    <text evidence="3">The sequence shown here is derived from an EMBL/GenBank/DDBJ whole genome shotgun (WGS) entry which is preliminary data.</text>
</comment>
<organism evidence="3 4">
    <name type="scientific">Geofilum rubicundum JCM 15548</name>
    <dbReference type="NCBI Taxonomy" id="1236989"/>
    <lineage>
        <taxon>Bacteria</taxon>
        <taxon>Pseudomonadati</taxon>
        <taxon>Bacteroidota</taxon>
        <taxon>Bacteroidia</taxon>
        <taxon>Marinilabiliales</taxon>
        <taxon>Marinilabiliaceae</taxon>
        <taxon>Geofilum</taxon>
    </lineage>
</organism>
<gene>
    <name evidence="3" type="ORF">JCM15548_14040</name>
</gene>
<dbReference type="PANTHER" id="PTHR33393">
    <property type="entry name" value="POLYGLUTAMINE SYNTHESIS ACCESSORY PROTEIN RV0574C-RELATED"/>
    <property type="match status" value="1"/>
</dbReference>
<feature type="domain" description="Capsule synthesis protein CapA" evidence="2">
    <location>
        <begin position="1"/>
        <end position="237"/>
    </location>
</feature>
<comment type="similarity">
    <text evidence="1">Belongs to the CapA family.</text>
</comment>
<accession>A0A0E9M231</accession>
<protein>
    <recommendedName>
        <fullName evidence="2">Capsule synthesis protein CapA domain-containing protein</fullName>
    </recommendedName>
</protein>
<evidence type="ECO:0000313" key="4">
    <source>
        <dbReference type="Proteomes" id="UP000032900"/>
    </source>
</evidence>
<dbReference type="CDD" id="cd07381">
    <property type="entry name" value="MPP_CapA"/>
    <property type="match status" value="1"/>
</dbReference>